<dbReference type="EMBL" id="JBEUOH010000021">
    <property type="protein sequence ID" value="KAL0868382.1"/>
    <property type="molecule type" value="Genomic_DNA"/>
</dbReference>
<feature type="compositionally biased region" description="Polar residues" evidence="1">
    <location>
        <begin position="109"/>
        <end position="141"/>
    </location>
</feature>
<dbReference type="InterPro" id="IPR057191">
    <property type="entry name" value="DUF7869"/>
</dbReference>
<dbReference type="PANTHER" id="PTHR34415">
    <property type="entry name" value="INTEGRASE CATALYTIC DOMAIN-CONTAINING PROTEIN"/>
    <property type="match status" value="1"/>
</dbReference>
<evidence type="ECO:0000313" key="4">
    <source>
        <dbReference type="Proteomes" id="UP001549920"/>
    </source>
</evidence>
<protein>
    <recommendedName>
        <fullName evidence="2">DUF7869 domain-containing protein</fullName>
    </recommendedName>
</protein>
<evidence type="ECO:0000256" key="1">
    <source>
        <dbReference type="SAM" id="MobiDB-lite"/>
    </source>
</evidence>
<feature type="compositionally biased region" description="Basic and acidic residues" evidence="1">
    <location>
        <begin position="93"/>
        <end position="102"/>
    </location>
</feature>
<dbReference type="Proteomes" id="UP001549920">
    <property type="component" value="Unassembled WGS sequence"/>
</dbReference>
<proteinExistence type="predicted"/>
<feature type="region of interest" description="Disordered" evidence="1">
    <location>
        <begin position="93"/>
        <end position="148"/>
    </location>
</feature>
<feature type="domain" description="DUF7869" evidence="2">
    <location>
        <begin position="449"/>
        <end position="541"/>
    </location>
</feature>
<dbReference type="Pfam" id="PF25273">
    <property type="entry name" value="DUF7869"/>
    <property type="match status" value="1"/>
</dbReference>
<sequence>MKKGSRGLNILNLVHPPGNSSNIATEVESSRLDDALIPLSQMKNRTDDSESNIIANLNNFILDGQKSECATNVPIYEEKENLQTSKEKLIEAKESKENNSDKESDEENQTTQSYPTDKQNNNLSSEYTSEVCRPSTSNIGENNEDCDNYTDEDIFDSDDSVKDKDYVLPTTKKIPDSGSDTDSLGDAIENTQLFFLTTLGYNRRNDKAVRNAVAENEVPIDKRGINPNPKKINNDVITQHIESFNPTISHYRREHAPNKKYLPSDLTVRAMYDDFCDKYTNELNGRKISYDHYRKVVKDLNISFAKLGHEECEICEQYLIHNPKNDLRHRNCMECRNYETHHTKYIAARAEYQRDSDMQTNADSDSDTAYFAIDLQKVIMLPRMEEFKKVMFCPRMIVFNESFVPIGEKKAIENCQTFAAIWYEAISGRKKDDIISCFRAFFLQNRDFKHLVLWLDNCASQNKNWTLYSYMIHLINSAEVSFDSITFKYLEVGHTYMAADEFHHRVELAMKKKKRIYDFEDFHQAVLNTSKNNVPIVKKMNVEDFCKFEDCSSVYKLQNSSPRAYLKDMCQITFRRGHNVLFYKTDFEDEEYTLDFLKLKNIKNGIPHPKRNNTCRGITSQRKQNIITQLGPLMPESRRLFWEHLPVNDRATDLTQCHDE</sequence>
<dbReference type="PANTHER" id="PTHR34415:SF1">
    <property type="entry name" value="INTEGRASE CATALYTIC DOMAIN-CONTAINING PROTEIN"/>
    <property type="match status" value="1"/>
</dbReference>
<organism evidence="3 4">
    <name type="scientific">Loxostege sticticalis</name>
    <name type="common">Beet webworm moth</name>
    <dbReference type="NCBI Taxonomy" id="481309"/>
    <lineage>
        <taxon>Eukaryota</taxon>
        <taxon>Metazoa</taxon>
        <taxon>Ecdysozoa</taxon>
        <taxon>Arthropoda</taxon>
        <taxon>Hexapoda</taxon>
        <taxon>Insecta</taxon>
        <taxon>Pterygota</taxon>
        <taxon>Neoptera</taxon>
        <taxon>Endopterygota</taxon>
        <taxon>Lepidoptera</taxon>
        <taxon>Glossata</taxon>
        <taxon>Ditrysia</taxon>
        <taxon>Pyraloidea</taxon>
        <taxon>Crambidae</taxon>
        <taxon>Pyraustinae</taxon>
        <taxon>Loxostege</taxon>
    </lineage>
</organism>
<name>A0ABR3HD90_LOXSC</name>
<keyword evidence="4" id="KW-1185">Reference proteome</keyword>
<accession>A0ABR3HD90</accession>
<gene>
    <name evidence="3" type="ORF">ABMA27_007897</name>
</gene>
<evidence type="ECO:0000313" key="3">
    <source>
        <dbReference type="EMBL" id="KAL0868382.1"/>
    </source>
</evidence>
<reference evidence="3 4" key="1">
    <citation type="submission" date="2024-06" db="EMBL/GenBank/DDBJ databases">
        <title>A chromosome-level genome assembly of beet webworm, Loxostege sticticalis.</title>
        <authorList>
            <person name="Zhang Y."/>
        </authorList>
    </citation>
    <scope>NUCLEOTIDE SEQUENCE [LARGE SCALE GENOMIC DNA]</scope>
    <source>
        <strain evidence="3">AQ026</strain>
        <tissue evidence="3">Whole body</tissue>
    </source>
</reference>
<evidence type="ECO:0000259" key="2">
    <source>
        <dbReference type="Pfam" id="PF25273"/>
    </source>
</evidence>
<comment type="caution">
    <text evidence="3">The sequence shown here is derived from an EMBL/GenBank/DDBJ whole genome shotgun (WGS) entry which is preliminary data.</text>
</comment>